<evidence type="ECO:0000256" key="2">
    <source>
        <dbReference type="SAM" id="Phobius"/>
    </source>
</evidence>
<feature type="region of interest" description="Disordered" evidence="1">
    <location>
        <begin position="86"/>
        <end position="106"/>
    </location>
</feature>
<gene>
    <name evidence="3" type="ORF">D8S82_28235</name>
</gene>
<evidence type="ECO:0000313" key="3">
    <source>
        <dbReference type="EMBL" id="TQR83225.1"/>
    </source>
</evidence>
<keyword evidence="2" id="KW-0812">Transmembrane</keyword>
<dbReference type="RefSeq" id="WP_142555267.1">
    <property type="nucleotide sequence ID" value="NZ_VIFX01000049.1"/>
</dbReference>
<organism evidence="3 4">
    <name type="scientific">Mycolicibacterium hodleri</name>
    <dbReference type="NCBI Taxonomy" id="49897"/>
    <lineage>
        <taxon>Bacteria</taxon>
        <taxon>Bacillati</taxon>
        <taxon>Actinomycetota</taxon>
        <taxon>Actinomycetes</taxon>
        <taxon>Mycobacteriales</taxon>
        <taxon>Mycobacteriaceae</taxon>
        <taxon>Mycolicibacterium</taxon>
    </lineage>
</organism>
<dbReference type="EMBL" id="VIFX01000049">
    <property type="protein sequence ID" value="TQR83225.1"/>
    <property type="molecule type" value="Genomic_DNA"/>
</dbReference>
<proteinExistence type="predicted"/>
<keyword evidence="2" id="KW-0472">Membrane</keyword>
<dbReference type="AlphaFoldDB" id="A0A544VTB1"/>
<protein>
    <submittedName>
        <fullName evidence="3">Uncharacterized protein</fullName>
    </submittedName>
</protein>
<keyword evidence="2" id="KW-1133">Transmembrane helix</keyword>
<keyword evidence="4" id="KW-1185">Reference proteome</keyword>
<sequence length="151" mass="15834">MSQPVDYPGDAATGPQTAVLPEGHYQQPPQGYAYPPPGPGPQPMPPTAKPSRLNKVAAWVGIVAGSLVIVAVLFGSGFYFGRETAPKVADRSAAGTEQGPMIMPMPRGQFERPGPGIVIPNGPTFTLPNIFPQFPMPPQGPTTQVPGQPPR</sequence>
<feature type="region of interest" description="Disordered" evidence="1">
    <location>
        <begin position="1"/>
        <end position="50"/>
    </location>
</feature>
<dbReference type="Proteomes" id="UP000315759">
    <property type="component" value="Unassembled WGS sequence"/>
</dbReference>
<accession>A0A544VTB1</accession>
<reference evidence="3 4" key="1">
    <citation type="submission" date="2018-10" db="EMBL/GenBank/DDBJ databases">
        <title>Draft genome of Mycobacterium hodleri strain B.</title>
        <authorList>
            <person name="Amande T.J."/>
            <person name="Mcgenity T.J."/>
        </authorList>
    </citation>
    <scope>NUCLEOTIDE SEQUENCE [LARGE SCALE GENOMIC DNA]</scope>
    <source>
        <strain evidence="3 4">B</strain>
    </source>
</reference>
<evidence type="ECO:0000313" key="4">
    <source>
        <dbReference type="Proteomes" id="UP000315759"/>
    </source>
</evidence>
<feature type="compositionally biased region" description="Pro residues" evidence="1">
    <location>
        <begin position="34"/>
        <end position="48"/>
    </location>
</feature>
<feature type="transmembrane region" description="Helical" evidence="2">
    <location>
        <begin position="56"/>
        <end position="81"/>
    </location>
</feature>
<name>A0A544VTB1_9MYCO</name>
<evidence type="ECO:0000256" key="1">
    <source>
        <dbReference type="SAM" id="MobiDB-lite"/>
    </source>
</evidence>
<comment type="caution">
    <text evidence="3">The sequence shown here is derived from an EMBL/GenBank/DDBJ whole genome shotgun (WGS) entry which is preliminary data.</text>
</comment>